<evidence type="ECO:0000313" key="2">
    <source>
        <dbReference type="EMBL" id="KAF1922293.1"/>
    </source>
</evidence>
<sequence length="143" mass="15719">LRWYEAAKQLGWGMLCLMPHDVITNSWVENDLRIQYWHIWLELVVKVNPGAHKASRALDEWLGSEGISGGSISEKATLSIEASAPAPATEVEEIEDSELEESGDGNDDSVEPAPSQRTAKSPATARAMRQLTLLELFKPFAGT</sequence>
<dbReference type="GeneID" id="54355101"/>
<dbReference type="Proteomes" id="UP000800082">
    <property type="component" value="Unassembled WGS sequence"/>
</dbReference>
<dbReference type="OrthoDB" id="3668852at2759"/>
<evidence type="ECO:0000313" key="3">
    <source>
        <dbReference type="Proteomes" id="UP000800082"/>
    </source>
</evidence>
<reference evidence="2" key="1">
    <citation type="journal article" date="2020" name="Stud. Mycol.">
        <title>101 Dothideomycetes genomes: a test case for predicting lifestyles and emergence of pathogens.</title>
        <authorList>
            <person name="Haridas S."/>
            <person name="Albert R."/>
            <person name="Binder M."/>
            <person name="Bloem J."/>
            <person name="Labutti K."/>
            <person name="Salamov A."/>
            <person name="Andreopoulos B."/>
            <person name="Baker S."/>
            <person name="Barry K."/>
            <person name="Bills G."/>
            <person name="Bluhm B."/>
            <person name="Cannon C."/>
            <person name="Castanera R."/>
            <person name="Culley D."/>
            <person name="Daum C."/>
            <person name="Ezra D."/>
            <person name="Gonzalez J."/>
            <person name="Henrissat B."/>
            <person name="Kuo A."/>
            <person name="Liang C."/>
            <person name="Lipzen A."/>
            <person name="Lutzoni F."/>
            <person name="Magnuson J."/>
            <person name="Mondo S."/>
            <person name="Nolan M."/>
            <person name="Ohm R."/>
            <person name="Pangilinan J."/>
            <person name="Park H.-J."/>
            <person name="Ramirez L."/>
            <person name="Alfaro M."/>
            <person name="Sun H."/>
            <person name="Tritt A."/>
            <person name="Yoshinaga Y."/>
            <person name="Zwiers L.-H."/>
            <person name="Turgeon B."/>
            <person name="Goodwin S."/>
            <person name="Spatafora J."/>
            <person name="Crous P."/>
            <person name="Grigoriev I."/>
        </authorList>
    </citation>
    <scope>NUCLEOTIDE SEQUENCE</scope>
    <source>
        <strain evidence="2">CBS 183.55</strain>
    </source>
</reference>
<gene>
    <name evidence="2" type="ORF">M421DRAFT_78844</name>
</gene>
<dbReference type="EMBL" id="ML979037">
    <property type="protein sequence ID" value="KAF1922293.1"/>
    <property type="molecule type" value="Genomic_DNA"/>
</dbReference>
<accession>A0A6A5R3R3</accession>
<proteinExistence type="predicted"/>
<dbReference type="RefSeq" id="XP_033442547.1">
    <property type="nucleotide sequence ID" value="XM_033597434.1"/>
</dbReference>
<keyword evidence="3" id="KW-1185">Reference proteome</keyword>
<feature type="compositionally biased region" description="Acidic residues" evidence="1">
    <location>
        <begin position="90"/>
        <end position="110"/>
    </location>
</feature>
<protein>
    <submittedName>
        <fullName evidence="2">Uncharacterized protein</fullName>
    </submittedName>
</protein>
<evidence type="ECO:0000256" key="1">
    <source>
        <dbReference type="SAM" id="MobiDB-lite"/>
    </source>
</evidence>
<feature type="non-terminal residue" evidence="2">
    <location>
        <position position="1"/>
    </location>
</feature>
<dbReference type="AlphaFoldDB" id="A0A6A5R3R3"/>
<name>A0A6A5R3R3_9PLEO</name>
<feature type="region of interest" description="Disordered" evidence="1">
    <location>
        <begin position="78"/>
        <end position="124"/>
    </location>
</feature>
<organism evidence="2 3">
    <name type="scientific">Didymella exigua CBS 183.55</name>
    <dbReference type="NCBI Taxonomy" id="1150837"/>
    <lineage>
        <taxon>Eukaryota</taxon>
        <taxon>Fungi</taxon>
        <taxon>Dikarya</taxon>
        <taxon>Ascomycota</taxon>
        <taxon>Pezizomycotina</taxon>
        <taxon>Dothideomycetes</taxon>
        <taxon>Pleosporomycetidae</taxon>
        <taxon>Pleosporales</taxon>
        <taxon>Pleosporineae</taxon>
        <taxon>Didymellaceae</taxon>
        <taxon>Didymella</taxon>
    </lineage>
</organism>